<feature type="transmembrane region" description="Helical" evidence="1">
    <location>
        <begin position="257"/>
        <end position="274"/>
    </location>
</feature>
<feature type="transmembrane region" description="Helical" evidence="1">
    <location>
        <begin position="184"/>
        <end position="203"/>
    </location>
</feature>
<sequence length="605" mass="65131">MSPQSAVDDDLFRKVALVVGFLAVAGSALVARASPATGYELSIYAMTSPLVWAGLVIALSVALTVAFVPSSNAAHVRGHQSLALVLGGLVMAVFAGLPIIRGYKYVGHHDALTHLGWARALSEGTITPFDLYYPGIHTVGVMIHSALGIPLTRSMLFAVLLPVIVFLVFVPLCVGTIVPERRAVVIGAFAGFLLLPITTISMYLEAHAMTQAVLLSAVFLYLFTKYLRTDRGGSYTAVGVALLLVSMALVIYHPQLVAHLIVVLLGISAIQFLARRVSTGSRIASQTTVYGQTGFLIVLFVLWTATDGFFSDIALHFVGSAVEFLLTGVGGAGDSIATQGASIQGAGGSLLEIFFKLFFPHLLFTLITAVVVLGALVRWNRFDDVRAETLYFTVGLVGLTVLFGVYFVTSGSMMHFRVLGLMMLFATIIGAIGIHHLTAADSTESRSWFAGSRQPLLAVGFAVLLVLSLAAVFPSPYTYNASSHVSESTLNGYATAFDSSDDDVDFVGLRNGPNRYDDAVNGNEERMRFHTDVSDDAVNEGLPGQLDDDRYLVLTQSDYDREVIAYNELRYSEADLDSLSDHPDIDHIQSNGEFDMYYVHAETAA</sequence>
<feature type="transmembrane region" description="Helical" evidence="1">
    <location>
        <begin position="358"/>
        <end position="377"/>
    </location>
</feature>
<feature type="transmembrane region" description="Helical" evidence="1">
    <location>
        <begin position="389"/>
        <end position="408"/>
    </location>
</feature>
<keyword evidence="3" id="KW-1185">Reference proteome</keyword>
<dbReference type="AlphaFoldDB" id="A0A1N7FK71"/>
<feature type="transmembrane region" description="Helical" evidence="1">
    <location>
        <begin position="209"/>
        <end position="227"/>
    </location>
</feature>
<dbReference type="EMBL" id="FTNR01000007">
    <property type="protein sequence ID" value="SIS00674.1"/>
    <property type="molecule type" value="Genomic_DNA"/>
</dbReference>
<feature type="transmembrane region" description="Helical" evidence="1">
    <location>
        <begin position="455"/>
        <end position="473"/>
    </location>
</feature>
<proteinExistence type="predicted"/>
<evidence type="ECO:0000313" key="2">
    <source>
        <dbReference type="EMBL" id="SIS00674.1"/>
    </source>
</evidence>
<gene>
    <name evidence="2" type="ORF">SAMN05421752_10757</name>
</gene>
<dbReference type="OrthoDB" id="137309at2157"/>
<feature type="transmembrane region" description="Helical" evidence="1">
    <location>
        <begin position="81"/>
        <end position="100"/>
    </location>
</feature>
<dbReference type="Proteomes" id="UP000185936">
    <property type="component" value="Unassembled WGS sequence"/>
</dbReference>
<feature type="transmembrane region" description="Helical" evidence="1">
    <location>
        <begin position="155"/>
        <end position="177"/>
    </location>
</feature>
<feature type="transmembrane region" description="Helical" evidence="1">
    <location>
        <begin position="49"/>
        <end position="69"/>
    </location>
</feature>
<keyword evidence="1" id="KW-0812">Transmembrane</keyword>
<keyword evidence="1" id="KW-1133">Transmembrane helix</keyword>
<name>A0A1N7FK71_9EURY</name>
<dbReference type="RefSeq" id="WP_076609251.1">
    <property type="nucleotide sequence ID" value="NZ_FTNR01000007.1"/>
</dbReference>
<feature type="transmembrane region" description="Helical" evidence="1">
    <location>
        <begin position="414"/>
        <end position="434"/>
    </location>
</feature>
<accession>A0A1N7FK71</accession>
<organism evidence="2 3">
    <name type="scientific">Natronorubrum thiooxidans</name>
    <dbReference type="NCBI Taxonomy" id="308853"/>
    <lineage>
        <taxon>Archaea</taxon>
        <taxon>Methanobacteriati</taxon>
        <taxon>Methanobacteriota</taxon>
        <taxon>Stenosarchaea group</taxon>
        <taxon>Halobacteria</taxon>
        <taxon>Halobacteriales</taxon>
        <taxon>Natrialbaceae</taxon>
        <taxon>Natronorubrum</taxon>
    </lineage>
</organism>
<evidence type="ECO:0008006" key="4">
    <source>
        <dbReference type="Google" id="ProtNLM"/>
    </source>
</evidence>
<protein>
    <recommendedName>
        <fullName evidence="4">Dolichyl-phosphate-mannose-protein mannosyltransferase</fullName>
    </recommendedName>
</protein>
<evidence type="ECO:0000313" key="3">
    <source>
        <dbReference type="Proteomes" id="UP000185936"/>
    </source>
</evidence>
<reference evidence="3" key="1">
    <citation type="submission" date="2017-01" db="EMBL/GenBank/DDBJ databases">
        <authorList>
            <person name="Varghese N."/>
            <person name="Submissions S."/>
        </authorList>
    </citation>
    <scope>NUCLEOTIDE SEQUENCE [LARGE SCALE GENOMIC DNA]</scope>
    <source>
        <strain evidence="3">type strain: HArc-</strain>
    </source>
</reference>
<feature type="transmembrane region" description="Helical" evidence="1">
    <location>
        <begin position="234"/>
        <end position="251"/>
    </location>
</feature>
<keyword evidence="1" id="KW-0472">Membrane</keyword>
<evidence type="ECO:0000256" key="1">
    <source>
        <dbReference type="SAM" id="Phobius"/>
    </source>
</evidence>